<dbReference type="OrthoDB" id="3747467at2"/>
<reference evidence="1 2" key="1">
    <citation type="submission" date="2020-08" db="EMBL/GenBank/DDBJ databases">
        <title>Sequencing the genomes of 1000 actinobacteria strains.</title>
        <authorList>
            <person name="Klenk H.-P."/>
        </authorList>
    </citation>
    <scope>NUCLEOTIDE SEQUENCE [LARGE SCALE GENOMIC DNA]</scope>
    <source>
        <strain evidence="1 2">DSM 45258</strain>
    </source>
</reference>
<dbReference type="EMBL" id="JACHWS010000001">
    <property type="protein sequence ID" value="MBB3035753.1"/>
    <property type="molecule type" value="Genomic_DNA"/>
</dbReference>
<protein>
    <submittedName>
        <fullName evidence="1">Uncharacterized protein</fullName>
    </submittedName>
</protein>
<sequence length="196" mass="21384">MSADHDAQRGAPKTEYFTYADFGLAFFHRAISKKRILSAVSGITGAPIEFGPIGAGPGRIAKVTAHGIVNDPTVTRVSDEEPLRFNLHIPVDLKFVVRLTGTVHRFRADVAVDLKLTARAAKPLRAVIEVEPPDKSDVAVEIRAEGLASSVLQIVSGMESEVKRFVAKYIKEEVNKPHIQKARDVDLGPMIDAAEY</sequence>
<dbReference type="RefSeq" id="WP_157095162.1">
    <property type="nucleotide sequence ID" value="NZ_BDDI01000009.1"/>
</dbReference>
<accession>A0A839RI04</accession>
<organism evidence="1 2">
    <name type="scientific">Hoyosella altamirensis</name>
    <dbReference type="NCBI Taxonomy" id="616997"/>
    <lineage>
        <taxon>Bacteria</taxon>
        <taxon>Bacillati</taxon>
        <taxon>Actinomycetota</taxon>
        <taxon>Actinomycetes</taxon>
        <taxon>Mycobacteriales</taxon>
        <taxon>Hoyosellaceae</taxon>
        <taxon>Hoyosella</taxon>
    </lineage>
</organism>
<name>A0A839RI04_9ACTN</name>
<comment type="caution">
    <text evidence="1">The sequence shown here is derived from an EMBL/GenBank/DDBJ whole genome shotgun (WGS) entry which is preliminary data.</text>
</comment>
<dbReference type="Proteomes" id="UP000567922">
    <property type="component" value="Unassembled WGS sequence"/>
</dbReference>
<keyword evidence="2" id="KW-1185">Reference proteome</keyword>
<evidence type="ECO:0000313" key="1">
    <source>
        <dbReference type="EMBL" id="MBB3035753.1"/>
    </source>
</evidence>
<proteinExistence type="predicted"/>
<gene>
    <name evidence="1" type="ORF">FHU29_000187</name>
</gene>
<dbReference type="AlphaFoldDB" id="A0A839RI04"/>
<evidence type="ECO:0000313" key="2">
    <source>
        <dbReference type="Proteomes" id="UP000567922"/>
    </source>
</evidence>